<dbReference type="PROSITE" id="PS51257">
    <property type="entry name" value="PROKAR_LIPOPROTEIN"/>
    <property type="match status" value="1"/>
</dbReference>
<proteinExistence type="predicted"/>
<evidence type="ECO:0000313" key="2">
    <source>
        <dbReference type="EMBL" id="KAJ8030882.1"/>
    </source>
</evidence>
<evidence type="ECO:0000313" key="3">
    <source>
        <dbReference type="Proteomes" id="UP001152320"/>
    </source>
</evidence>
<sequence>MAPRRMLILVITVAITMSCLADACESSEHAIYHPVTGQHVGCEICLCVGEPPVRQCHESENTQLCKINEEKRDPVWCGSRC</sequence>
<keyword evidence="1" id="KW-0732">Signal</keyword>
<dbReference type="AlphaFoldDB" id="A0A9Q1H0U3"/>
<keyword evidence="3" id="KW-1185">Reference proteome</keyword>
<evidence type="ECO:0000256" key="1">
    <source>
        <dbReference type="SAM" id="SignalP"/>
    </source>
</evidence>
<feature type="chain" id="PRO_5040475411" description="Secreted protein" evidence="1">
    <location>
        <begin position="22"/>
        <end position="81"/>
    </location>
</feature>
<comment type="caution">
    <text evidence="2">The sequence shown here is derived from an EMBL/GenBank/DDBJ whole genome shotgun (WGS) entry which is preliminary data.</text>
</comment>
<dbReference type="EMBL" id="JAIZAY010000013">
    <property type="protein sequence ID" value="KAJ8030882.1"/>
    <property type="molecule type" value="Genomic_DNA"/>
</dbReference>
<feature type="signal peptide" evidence="1">
    <location>
        <begin position="1"/>
        <end position="21"/>
    </location>
</feature>
<organism evidence="2 3">
    <name type="scientific">Holothuria leucospilota</name>
    <name type="common">Black long sea cucumber</name>
    <name type="synonym">Mertensiothuria leucospilota</name>
    <dbReference type="NCBI Taxonomy" id="206669"/>
    <lineage>
        <taxon>Eukaryota</taxon>
        <taxon>Metazoa</taxon>
        <taxon>Echinodermata</taxon>
        <taxon>Eleutherozoa</taxon>
        <taxon>Echinozoa</taxon>
        <taxon>Holothuroidea</taxon>
        <taxon>Aspidochirotacea</taxon>
        <taxon>Aspidochirotida</taxon>
        <taxon>Holothuriidae</taxon>
        <taxon>Holothuria</taxon>
    </lineage>
</organism>
<dbReference type="Proteomes" id="UP001152320">
    <property type="component" value="Chromosome 13"/>
</dbReference>
<evidence type="ECO:0008006" key="4">
    <source>
        <dbReference type="Google" id="ProtNLM"/>
    </source>
</evidence>
<gene>
    <name evidence="2" type="ORF">HOLleu_27423</name>
</gene>
<name>A0A9Q1H0U3_HOLLE</name>
<accession>A0A9Q1H0U3</accession>
<protein>
    <recommendedName>
        <fullName evidence="4">Secreted protein</fullName>
    </recommendedName>
</protein>
<reference evidence="2" key="1">
    <citation type="submission" date="2021-10" db="EMBL/GenBank/DDBJ databases">
        <title>Tropical sea cucumber genome reveals ecological adaptation and Cuvierian tubules defense mechanism.</title>
        <authorList>
            <person name="Chen T."/>
        </authorList>
    </citation>
    <scope>NUCLEOTIDE SEQUENCE</scope>
    <source>
        <strain evidence="2">Nanhai2018</strain>
        <tissue evidence="2">Muscle</tissue>
    </source>
</reference>